<dbReference type="EC" id="2.1.1.199" evidence="6"/>
<evidence type="ECO:0000256" key="2">
    <source>
        <dbReference type="ARBA" id="ARBA00022552"/>
    </source>
</evidence>
<evidence type="ECO:0000256" key="3">
    <source>
        <dbReference type="ARBA" id="ARBA00022603"/>
    </source>
</evidence>
<evidence type="ECO:0000313" key="7">
    <source>
        <dbReference type="EMBL" id="OGM02376.1"/>
    </source>
</evidence>
<feature type="binding site" evidence="6">
    <location>
        <position position="125"/>
    </location>
    <ligand>
        <name>S-adenosyl-L-methionine</name>
        <dbReference type="ChEBI" id="CHEBI:59789"/>
    </ligand>
</feature>
<keyword evidence="3 6" id="KW-0489">Methyltransferase</keyword>
<organism evidence="7 8">
    <name type="scientific">Candidatus Woesebacteria bacterium GWA1_41_8</name>
    <dbReference type="NCBI Taxonomy" id="1802471"/>
    <lineage>
        <taxon>Bacteria</taxon>
        <taxon>Candidatus Woeseibacteriota</taxon>
    </lineage>
</organism>
<name>A0A1F7WHQ9_9BACT</name>
<feature type="binding site" evidence="6">
    <location>
        <position position="62"/>
    </location>
    <ligand>
        <name>S-adenosyl-L-methionine</name>
        <dbReference type="ChEBI" id="CHEBI:59789"/>
    </ligand>
</feature>
<sequence>MESSMGPERVHKSVLVKEVFEALDLTRFAHLNRPVKLIDATVGTGGHALVALKVGIDVLGIDMDPVMLEVAQQRLKEACPTTNPKVGGSFKLVQGNFRKIDEIATANGFSQVEGIVFDLGVSNVHFKADPRGFSFEDPEARLDMRLDPKSQGVTASNLLNGLRRDQLEALFEATMELRIAREVARRVEKERSIKPFVTVGDFLGVLGGLKARKLHPATRAFLALRMAVGSELGNLLEALPRALGLLSPGARLAVISFHSGEDGVVKDFFKNSSQGRVITPKPITPSPFETAENPRSRSAKLRVLEKI</sequence>
<comment type="catalytic activity">
    <reaction evidence="6">
        <text>cytidine(1402) in 16S rRNA + S-adenosyl-L-methionine = N(4)-methylcytidine(1402) in 16S rRNA + S-adenosyl-L-homocysteine + H(+)</text>
        <dbReference type="Rhea" id="RHEA:42928"/>
        <dbReference type="Rhea" id="RHEA-COMP:10286"/>
        <dbReference type="Rhea" id="RHEA-COMP:10287"/>
        <dbReference type="ChEBI" id="CHEBI:15378"/>
        <dbReference type="ChEBI" id="CHEBI:57856"/>
        <dbReference type="ChEBI" id="CHEBI:59789"/>
        <dbReference type="ChEBI" id="CHEBI:74506"/>
        <dbReference type="ChEBI" id="CHEBI:82748"/>
        <dbReference type="EC" id="2.1.1.199"/>
    </reaction>
</comment>
<keyword evidence="6" id="KW-0963">Cytoplasm</keyword>
<dbReference type="InterPro" id="IPR002903">
    <property type="entry name" value="RsmH"/>
</dbReference>
<comment type="subcellular location">
    <subcellularLocation>
        <location evidence="6">Cytoplasm</location>
    </subcellularLocation>
</comment>
<feature type="binding site" evidence="6">
    <location>
        <position position="118"/>
    </location>
    <ligand>
        <name>S-adenosyl-L-methionine</name>
        <dbReference type="ChEBI" id="CHEBI:59789"/>
    </ligand>
</feature>
<evidence type="ECO:0000256" key="4">
    <source>
        <dbReference type="ARBA" id="ARBA00022679"/>
    </source>
</evidence>
<gene>
    <name evidence="6" type="primary">rsmH</name>
    <name evidence="7" type="ORF">A2115_02840</name>
</gene>
<dbReference type="InterPro" id="IPR029063">
    <property type="entry name" value="SAM-dependent_MTases_sf"/>
</dbReference>
<dbReference type="GO" id="GO:0005737">
    <property type="term" value="C:cytoplasm"/>
    <property type="evidence" value="ECO:0007669"/>
    <property type="project" value="UniProtKB-SubCell"/>
</dbReference>
<dbReference type="PANTHER" id="PTHR11265:SF0">
    <property type="entry name" value="12S RRNA N4-METHYLCYTIDINE METHYLTRANSFERASE"/>
    <property type="match status" value="1"/>
</dbReference>
<reference evidence="7 8" key="1">
    <citation type="journal article" date="2016" name="Nat. Commun.">
        <title>Thousands of microbial genomes shed light on interconnected biogeochemical processes in an aquifer system.</title>
        <authorList>
            <person name="Anantharaman K."/>
            <person name="Brown C.T."/>
            <person name="Hug L.A."/>
            <person name="Sharon I."/>
            <person name="Castelle C.J."/>
            <person name="Probst A.J."/>
            <person name="Thomas B.C."/>
            <person name="Singh A."/>
            <person name="Wilkins M.J."/>
            <person name="Karaoz U."/>
            <person name="Brodie E.L."/>
            <person name="Williams K.H."/>
            <person name="Hubbard S.S."/>
            <person name="Banfield J.F."/>
        </authorList>
    </citation>
    <scope>NUCLEOTIDE SEQUENCE [LARGE SCALE GENOMIC DNA]</scope>
</reference>
<protein>
    <recommendedName>
        <fullName evidence="6">Ribosomal RNA small subunit methyltransferase H</fullName>
        <ecNumber evidence="6">2.1.1.199</ecNumber>
    </recommendedName>
    <alternativeName>
        <fullName evidence="6">16S rRNA m(4)C1402 methyltransferase</fullName>
    </alternativeName>
    <alternativeName>
        <fullName evidence="6">rRNA (cytosine-N(4)-)-methyltransferase RsmH</fullName>
    </alternativeName>
</protein>
<dbReference type="EMBL" id="MGFJ01000022">
    <property type="protein sequence ID" value="OGM02376.1"/>
    <property type="molecule type" value="Genomic_DNA"/>
</dbReference>
<dbReference type="Gene3D" id="3.40.50.150">
    <property type="entry name" value="Vaccinia Virus protein VP39"/>
    <property type="match status" value="1"/>
</dbReference>
<accession>A0A1F7WHQ9</accession>
<dbReference type="NCBIfam" id="TIGR00006">
    <property type="entry name" value="16S rRNA (cytosine(1402)-N(4))-methyltransferase RsmH"/>
    <property type="match status" value="1"/>
</dbReference>
<proteinExistence type="inferred from homology"/>
<keyword evidence="4 6" id="KW-0808">Transferase</keyword>
<dbReference type="Pfam" id="PF01795">
    <property type="entry name" value="Methyltransf_5"/>
    <property type="match status" value="1"/>
</dbReference>
<evidence type="ECO:0000256" key="5">
    <source>
        <dbReference type="ARBA" id="ARBA00022691"/>
    </source>
</evidence>
<dbReference type="GO" id="GO:0070475">
    <property type="term" value="P:rRNA base methylation"/>
    <property type="evidence" value="ECO:0007669"/>
    <property type="project" value="UniProtKB-UniRule"/>
</dbReference>
<dbReference type="GO" id="GO:0071424">
    <property type="term" value="F:rRNA (cytosine-N4-)-methyltransferase activity"/>
    <property type="evidence" value="ECO:0007669"/>
    <property type="project" value="UniProtKB-UniRule"/>
</dbReference>
<dbReference type="SUPFAM" id="SSF81799">
    <property type="entry name" value="Putative methyltransferase TM0872, insert domain"/>
    <property type="match status" value="1"/>
</dbReference>
<feature type="binding site" evidence="6">
    <location>
        <position position="97"/>
    </location>
    <ligand>
        <name>S-adenosyl-L-methionine</name>
        <dbReference type="ChEBI" id="CHEBI:59789"/>
    </ligand>
</feature>
<evidence type="ECO:0000313" key="8">
    <source>
        <dbReference type="Proteomes" id="UP000176198"/>
    </source>
</evidence>
<keyword evidence="2 6" id="KW-0698">rRNA processing</keyword>
<dbReference type="AlphaFoldDB" id="A0A1F7WHQ9"/>
<dbReference type="STRING" id="1802471.A2115_02840"/>
<evidence type="ECO:0000256" key="1">
    <source>
        <dbReference type="ARBA" id="ARBA00010396"/>
    </source>
</evidence>
<keyword evidence="5 6" id="KW-0949">S-adenosyl-L-methionine</keyword>
<comment type="caution">
    <text evidence="7">The sequence shown here is derived from an EMBL/GenBank/DDBJ whole genome shotgun (WGS) entry which is preliminary data.</text>
</comment>
<feature type="binding site" evidence="6">
    <location>
        <begin position="45"/>
        <end position="47"/>
    </location>
    <ligand>
        <name>S-adenosyl-L-methionine</name>
        <dbReference type="ChEBI" id="CHEBI:59789"/>
    </ligand>
</feature>
<dbReference type="PANTHER" id="PTHR11265">
    <property type="entry name" value="S-ADENOSYL-METHYLTRANSFERASE MRAW"/>
    <property type="match status" value="1"/>
</dbReference>
<dbReference type="InterPro" id="IPR023397">
    <property type="entry name" value="SAM-dep_MeTrfase_MraW_recog"/>
</dbReference>
<dbReference type="Proteomes" id="UP000176198">
    <property type="component" value="Unassembled WGS sequence"/>
</dbReference>
<comment type="function">
    <text evidence="6">Specifically methylates the N4 position of cytidine in position 1402 (C1402) of 16S rRNA.</text>
</comment>
<comment type="similarity">
    <text evidence="1 6">Belongs to the methyltransferase superfamily. RsmH family.</text>
</comment>
<dbReference type="Gene3D" id="1.10.150.170">
    <property type="entry name" value="Putative methyltransferase TM0872, insert domain"/>
    <property type="match status" value="1"/>
</dbReference>
<dbReference type="CDD" id="cd02440">
    <property type="entry name" value="AdoMet_MTases"/>
    <property type="match status" value="1"/>
</dbReference>
<dbReference type="HAMAP" id="MF_01007">
    <property type="entry name" value="16SrRNA_methyltr_H"/>
    <property type="match status" value="1"/>
</dbReference>
<dbReference type="SUPFAM" id="SSF53335">
    <property type="entry name" value="S-adenosyl-L-methionine-dependent methyltransferases"/>
    <property type="match status" value="1"/>
</dbReference>
<evidence type="ECO:0000256" key="6">
    <source>
        <dbReference type="HAMAP-Rule" id="MF_01007"/>
    </source>
</evidence>
<dbReference type="PIRSF" id="PIRSF004486">
    <property type="entry name" value="MraW"/>
    <property type="match status" value="1"/>
</dbReference>